<dbReference type="PROSITE" id="PS01117">
    <property type="entry name" value="HTH_MARR_1"/>
    <property type="match status" value="1"/>
</dbReference>
<dbReference type="Proteomes" id="UP000035035">
    <property type="component" value="Unassembled WGS sequence"/>
</dbReference>
<comment type="caution">
    <text evidence="5">The sequence shown here is derived from an EMBL/GenBank/DDBJ whole genome shotgun (WGS) entry which is preliminary data.</text>
</comment>
<accession>W9DEY2</accession>
<evidence type="ECO:0000259" key="4">
    <source>
        <dbReference type="PROSITE" id="PS50995"/>
    </source>
</evidence>
<dbReference type="AlphaFoldDB" id="W9DEY2"/>
<evidence type="ECO:0000256" key="1">
    <source>
        <dbReference type="ARBA" id="ARBA00023015"/>
    </source>
</evidence>
<dbReference type="InterPro" id="IPR036390">
    <property type="entry name" value="WH_DNA-bd_sf"/>
</dbReference>
<reference evidence="5 6" key="1">
    <citation type="journal article" date="2014" name="Genome Announc.">
        <title>Draft Genome Sequence of Gordonia alkanivorans Strain CGMCC6845, a Halotolerant Hydrocarbon-Degrading Bacterium.</title>
        <authorList>
            <person name="Wang X."/>
            <person name="Jin D."/>
            <person name="Zhou L."/>
            <person name="Wu L."/>
            <person name="An W."/>
            <person name="Zhao L."/>
        </authorList>
    </citation>
    <scope>NUCLEOTIDE SEQUENCE [LARGE SCALE GENOMIC DNA]</scope>
    <source>
        <strain evidence="5 6">CGMCC 6845</strain>
    </source>
</reference>
<dbReference type="InterPro" id="IPR039422">
    <property type="entry name" value="MarR/SlyA-like"/>
</dbReference>
<evidence type="ECO:0000313" key="6">
    <source>
        <dbReference type="Proteomes" id="UP000035035"/>
    </source>
</evidence>
<name>W9DEY2_9ACTN</name>
<keyword evidence="2" id="KW-0238">DNA-binding</keyword>
<dbReference type="PROSITE" id="PS50995">
    <property type="entry name" value="HTH_MARR_2"/>
    <property type="match status" value="1"/>
</dbReference>
<organism evidence="5 6">
    <name type="scientific">Gordonia alkanivorans CGMCC 6845</name>
    <dbReference type="NCBI Taxonomy" id="1423140"/>
    <lineage>
        <taxon>Bacteria</taxon>
        <taxon>Bacillati</taxon>
        <taxon>Actinomycetota</taxon>
        <taxon>Actinomycetes</taxon>
        <taxon>Mycobacteriales</taxon>
        <taxon>Gordoniaceae</taxon>
        <taxon>Gordonia</taxon>
    </lineage>
</organism>
<keyword evidence="6" id="KW-1185">Reference proteome</keyword>
<dbReference type="GO" id="GO:0003700">
    <property type="term" value="F:DNA-binding transcription factor activity"/>
    <property type="evidence" value="ECO:0007669"/>
    <property type="project" value="InterPro"/>
</dbReference>
<dbReference type="PANTHER" id="PTHR33164:SF99">
    <property type="entry name" value="MARR FAMILY REGULATORY PROTEIN"/>
    <property type="match status" value="1"/>
</dbReference>
<dbReference type="Gene3D" id="1.10.10.10">
    <property type="entry name" value="Winged helix-like DNA-binding domain superfamily/Winged helix DNA-binding domain"/>
    <property type="match status" value="1"/>
</dbReference>
<dbReference type="InterPro" id="IPR023187">
    <property type="entry name" value="Tscrpt_reg_MarR-type_CS"/>
</dbReference>
<dbReference type="GO" id="GO:0006950">
    <property type="term" value="P:response to stress"/>
    <property type="evidence" value="ECO:0007669"/>
    <property type="project" value="TreeGrafter"/>
</dbReference>
<proteinExistence type="predicted"/>
<dbReference type="GO" id="GO:0003677">
    <property type="term" value="F:DNA binding"/>
    <property type="evidence" value="ECO:0007669"/>
    <property type="project" value="UniProtKB-KW"/>
</dbReference>
<sequence length="151" mass="16388">MGGSRVSDVERQAIGQLLVRLLAEFRSDLAGPRAEAGFGDVRDAHLQIFGNIRMGGVRLTELASRAQLSLSATSELVNDLENLGYLAREPDPSDRRAKLIVLSKRGQSLMAAAGVRVADIERRWAAVVGDDDFAHMCATMQLLLDRLNAAD</sequence>
<dbReference type="InterPro" id="IPR036388">
    <property type="entry name" value="WH-like_DNA-bd_sf"/>
</dbReference>
<evidence type="ECO:0000256" key="2">
    <source>
        <dbReference type="ARBA" id="ARBA00023125"/>
    </source>
</evidence>
<dbReference type="SMART" id="SM00347">
    <property type="entry name" value="HTH_MARR"/>
    <property type="match status" value="1"/>
</dbReference>
<dbReference type="HOGENOM" id="CLU_083287_7_1_11"/>
<evidence type="ECO:0000256" key="3">
    <source>
        <dbReference type="ARBA" id="ARBA00023163"/>
    </source>
</evidence>
<dbReference type="InterPro" id="IPR000835">
    <property type="entry name" value="HTH_MarR-typ"/>
</dbReference>
<evidence type="ECO:0000313" key="5">
    <source>
        <dbReference type="EMBL" id="ETA04976.1"/>
    </source>
</evidence>
<dbReference type="RefSeq" id="WP_081474357.1">
    <property type="nucleotide sequence ID" value="NZ_KI629799.1"/>
</dbReference>
<protein>
    <submittedName>
        <fullName evidence="5">Transcriptional regulator</fullName>
    </submittedName>
</protein>
<dbReference type="EMBL" id="AYXO01000067">
    <property type="protein sequence ID" value="ETA04976.1"/>
    <property type="molecule type" value="Genomic_DNA"/>
</dbReference>
<dbReference type="Pfam" id="PF12802">
    <property type="entry name" value="MarR_2"/>
    <property type="match status" value="1"/>
</dbReference>
<keyword evidence="3" id="KW-0804">Transcription</keyword>
<dbReference type="PANTHER" id="PTHR33164">
    <property type="entry name" value="TRANSCRIPTIONAL REGULATOR, MARR FAMILY"/>
    <property type="match status" value="1"/>
</dbReference>
<keyword evidence="1" id="KW-0805">Transcription regulation</keyword>
<feature type="domain" description="HTH marR-type" evidence="4">
    <location>
        <begin position="11"/>
        <end position="149"/>
    </location>
</feature>
<gene>
    <name evidence="5" type="ORF">V525_20635</name>
</gene>
<dbReference type="PATRIC" id="fig|1423140.3.peg.4097"/>
<dbReference type="SUPFAM" id="SSF46785">
    <property type="entry name" value="Winged helix' DNA-binding domain"/>
    <property type="match status" value="1"/>
</dbReference>